<sequence length="343" mass="38411">MLRIGIIGTGAVACYLAHQCKQQGCQVFLLSSRGTRHQAHPISQIQLFDETKSEYAASVDLGRIAIDGHLTDYSDFLAKEFDQLYVCSKTVSNLHICQQLSRHKHCLKGPVILFQNGFSTERLFIDEALDVTIIRGVLNFSVTQHGKQKLKLRFLKTSYLGVPGQIKRIKERSETDILAVLDLLNRVGIPFEGCTDIEHKAFAKNTLNAAASVCGLVRSGVETAMRNSSSRTVIQAIIDECTVIGEKAGYVRDSENFRRQSMGYLMSIPDFKSSLVLDVLHGKETEAETLLASFINLSQRMGIAVPNLDFVYRYFDFYNTYITQSYITQSYTFTDMTLVEGDA</sequence>
<dbReference type="InterPro" id="IPR013332">
    <property type="entry name" value="KPR_N"/>
</dbReference>
<evidence type="ECO:0000256" key="5">
    <source>
        <dbReference type="ARBA" id="ARBA00023002"/>
    </source>
</evidence>
<evidence type="ECO:0000256" key="6">
    <source>
        <dbReference type="ARBA" id="ARBA00032024"/>
    </source>
</evidence>
<dbReference type="EMBL" id="NJAJ01000012">
    <property type="protein sequence ID" value="PHM65915.1"/>
    <property type="molecule type" value="Genomic_DNA"/>
</dbReference>
<evidence type="ECO:0000259" key="9">
    <source>
        <dbReference type="Pfam" id="PF08546"/>
    </source>
</evidence>
<organism evidence="10 11">
    <name type="scientific">Xenorhabdus stockiae</name>
    <dbReference type="NCBI Taxonomy" id="351614"/>
    <lineage>
        <taxon>Bacteria</taxon>
        <taxon>Pseudomonadati</taxon>
        <taxon>Pseudomonadota</taxon>
        <taxon>Gammaproteobacteria</taxon>
        <taxon>Enterobacterales</taxon>
        <taxon>Morganellaceae</taxon>
        <taxon>Xenorhabdus</taxon>
    </lineage>
</organism>
<dbReference type="UniPathway" id="UPA00028">
    <property type="reaction ID" value="UER00004"/>
</dbReference>
<evidence type="ECO:0000256" key="2">
    <source>
        <dbReference type="ARBA" id="ARBA00013014"/>
    </source>
</evidence>
<name>A0A2D0KRG1_9GAMM</name>
<keyword evidence="11" id="KW-1185">Reference proteome</keyword>
<dbReference type="GO" id="GO:0015940">
    <property type="term" value="P:pantothenate biosynthetic process"/>
    <property type="evidence" value="ECO:0007669"/>
    <property type="project" value="UniProtKB-UniPathway"/>
</dbReference>
<evidence type="ECO:0000256" key="4">
    <source>
        <dbReference type="ARBA" id="ARBA00022655"/>
    </source>
</evidence>
<dbReference type="RefSeq" id="WP_099124719.1">
    <property type="nucleotide sequence ID" value="NZ_CAWNRH010000024.1"/>
</dbReference>
<evidence type="ECO:0000259" key="8">
    <source>
        <dbReference type="Pfam" id="PF02558"/>
    </source>
</evidence>
<keyword evidence="4" id="KW-0566">Pantothenate biosynthesis</keyword>
<dbReference type="Gene3D" id="3.40.50.720">
    <property type="entry name" value="NAD(P)-binding Rossmann-like Domain"/>
    <property type="match status" value="1"/>
</dbReference>
<evidence type="ECO:0000313" key="11">
    <source>
        <dbReference type="Proteomes" id="UP000222366"/>
    </source>
</evidence>
<dbReference type="Proteomes" id="UP000222366">
    <property type="component" value="Unassembled WGS sequence"/>
</dbReference>
<proteinExistence type="predicted"/>
<gene>
    <name evidence="10" type="ORF">Xsto_01659</name>
</gene>
<dbReference type="Pfam" id="PF02558">
    <property type="entry name" value="ApbA"/>
    <property type="match status" value="1"/>
</dbReference>
<dbReference type="AlphaFoldDB" id="A0A2D0KRG1"/>
<feature type="domain" description="Ketopantoate reductase N-terminal" evidence="8">
    <location>
        <begin position="4"/>
        <end position="161"/>
    </location>
</feature>
<dbReference type="SUPFAM" id="SSF48179">
    <property type="entry name" value="6-phosphogluconate dehydrogenase C-terminal domain-like"/>
    <property type="match status" value="1"/>
</dbReference>
<evidence type="ECO:0000313" key="10">
    <source>
        <dbReference type="EMBL" id="PHM65915.1"/>
    </source>
</evidence>
<protein>
    <recommendedName>
        <fullName evidence="3">2-dehydropantoate 2-reductase</fullName>
        <ecNumber evidence="2">1.1.1.169</ecNumber>
    </recommendedName>
    <alternativeName>
        <fullName evidence="6">Ketopantoate reductase</fullName>
    </alternativeName>
</protein>
<keyword evidence="5" id="KW-0560">Oxidoreductase</keyword>
<dbReference type="GO" id="GO:0005737">
    <property type="term" value="C:cytoplasm"/>
    <property type="evidence" value="ECO:0007669"/>
    <property type="project" value="TreeGrafter"/>
</dbReference>
<dbReference type="EC" id="1.1.1.169" evidence="2"/>
<dbReference type="InterPro" id="IPR051402">
    <property type="entry name" value="KPR-Related"/>
</dbReference>
<comment type="caution">
    <text evidence="10">The sequence shown here is derived from an EMBL/GenBank/DDBJ whole genome shotgun (WGS) entry which is preliminary data.</text>
</comment>
<dbReference type="InterPro" id="IPR013328">
    <property type="entry name" value="6PGD_dom2"/>
</dbReference>
<dbReference type="PANTHER" id="PTHR21708:SF26">
    <property type="entry name" value="2-DEHYDROPANTOATE 2-REDUCTASE"/>
    <property type="match status" value="1"/>
</dbReference>
<comment type="catalytic activity">
    <reaction evidence="7">
        <text>(R)-pantoate + NADP(+) = 2-dehydropantoate + NADPH + H(+)</text>
        <dbReference type="Rhea" id="RHEA:16233"/>
        <dbReference type="ChEBI" id="CHEBI:11561"/>
        <dbReference type="ChEBI" id="CHEBI:15378"/>
        <dbReference type="ChEBI" id="CHEBI:15980"/>
        <dbReference type="ChEBI" id="CHEBI:57783"/>
        <dbReference type="ChEBI" id="CHEBI:58349"/>
        <dbReference type="EC" id="1.1.1.169"/>
    </reaction>
</comment>
<dbReference type="InterPro" id="IPR013752">
    <property type="entry name" value="KPA_reductase"/>
</dbReference>
<dbReference type="InterPro" id="IPR008927">
    <property type="entry name" value="6-PGluconate_DH-like_C_sf"/>
</dbReference>
<dbReference type="GO" id="GO:0008677">
    <property type="term" value="F:2-dehydropantoate 2-reductase activity"/>
    <property type="evidence" value="ECO:0007669"/>
    <property type="project" value="UniProtKB-EC"/>
</dbReference>
<evidence type="ECO:0000256" key="7">
    <source>
        <dbReference type="ARBA" id="ARBA00048793"/>
    </source>
</evidence>
<evidence type="ECO:0000256" key="1">
    <source>
        <dbReference type="ARBA" id="ARBA00004994"/>
    </source>
</evidence>
<dbReference type="PANTHER" id="PTHR21708">
    <property type="entry name" value="PROBABLE 2-DEHYDROPANTOATE 2-REDUCTASE"/>
    <property type="match status" value="1"/>
</dbReference>
<accession>A0A2D0KRG1</accession>
<dbReference type="Pfam" id="PF08546">
    <property type="entry name" value="ApbA_C"/>
    <property type="match status" value="1"/>
</dbReference>
<reference evidence="10 11" key="1">
    <citation type="journal article" date="2017" name="Nat. Microbiol.">
        <title>Natural product diversity associated with the nematode symbionts Photorhabdus and Xenorhabdus.</title>
        <authorList>
            <person name="Tobias N.J."/>
            <person name="Wolff H."/>
            <person name="Djahanschiri B."/>
            <person name="Grundmann F."/>
            <person name="Kronenwerth M."/>
            <person name="Shi Y.M."/>
            <person name="Simonyi S."/>
            <person name="Grun P."/>
            <person name="Shapiro-Ilan D."/>
            <person name="Pidot S.J."/>
            <person name="Stinear T.P."/>
            <person name="Ebersberger I."/>
            <person name="Bode H.B."/>
        </authorList>
    </citation>
    <scope>NUCLEOTIDE SEQUENCE [LARGE SCALE GENOMIC DNA]</scope>
    <source>
        <strain evidence="10 11">DSM 17904</strain>
    </source>
</reference>
<feature type="domain" description="Ketopantoate reductase C-terminal" evidence="9">
    <location>
        <begin position="196"/>
        <end position="315"/>
    </location>
</feature>
<comment type="pathway">
    <text evidence="1">Cofactor biosynthesis; (R)-pantothenate biosynthesis; (R)-pantoate from 3-methyl-2-oxobutanoate: step 2/2.</text>
</comment>
<evidence type="ECO:0000256" key="3">
    <source>
        <dbReference type="ARBA" id="ARBA00019465"/>
    </source>
</evidence>
<dbReference type="Gene3D" id="1.10.1040.10">
    <property type="entry name" value="N-(1-d-carboxylethyl)-l-norvaline Dehydrogenase, domain 2"/>
    <property type="match status" value="1"/>
</dbReference>